<dbReference type="Proteomes" id="UP000827092">
    <property type="component" value="Unassembled WGS sequence"/>
</dbReference>
<gene>
    <name evidence="2" type="ORF">JTE90_007047</name>
</gene>
<proteinExistence type="predicted"/>
<evidence type="ECO:0000313" key="2">
    <source>
        <dbReference type="EMBL" id="KAG8179867.1"/>
    </source>
</evidence>
<protein>
    <recommendedName>
        <fullName evidence="1">Nucleolar 27S pre-rRNA processing Urb2/Npa2 C-terminal domain-containing protein</fullName>
    </recommendedName>
</protein>
<organism evidence="2 3">
    <name type="scientific">Oedothorax gibbosus</name>
    <dbReference type="NCBI Taxonomy" id="931172"/>
    <lineage>
        <taxon>Eukaryota</taxon>
        <taxon>Metazoa</taxon>
        <taxon>Ecdysozoa</taxon>
        <taxon>Arthropoda</taxon>
        <taxon>Chelicerata</taxon>
        <taxon>Arachnida</taxon>
        <taxon>Araneae</taxon>
        <taxon>Araneomorphae</taxon>
        <taxon>Entelegynae</taxon>
        <taxon>Araneoidea</taxon>
        <taxon>Linyphiidae</taxon>
        <taxon>Erigoninae</taxon>
        <taxon>Oedothorax</taxon>
    </lineage>
</organism>
<feature type="domain" description="Nucleolar 27S pre-rRNA processing Urb2/Npa2 C-terminal" evidence="1">
    <location>
        <begin position="1128"/>
        <end position="1318"/>
    </location>
</feature>
<dbReference type="PANTHER" id="PTHR15682">
    <property type="entry name" value="UNHEALTHY RIBOSOME BIOGENESIS PROTEIN 2 HOMOLOG"/>
    <property type="match status" value="1"/>
</dbReference>
<dbReference type="Pfam" id="PF10441">
    <property type="entry name" value="Urb2"/>
    <property type="match status" value="1"/>
</dbReference>
<sequence>MSSNSTEVMMLAESLNTKIINVLENLPFSNEELKISAFAENLQDFATCVYLSSENKDLQKSSDAIAQQICLVLFNSSTKLYEAFLASQDDTDVSIECNPLLLKFFKELQYLIQNEDEIHDNVRGKIAGAMFMKRIMCEILDKNRSNLVPLKVLALFCALSGLDIPILVAADSCCNHIFKVKKDSINITALNGILDACSSHPQYFISTTAPQEYLKPSNWLEGIMAALLDFNWTEDKTAWLKCFRSLVKISVSLVESNIVSIIKTCLFNGSVTDAECEKEYCGLFTDLISLHSRLHQLPKFFVKLLRSLTECIKENSAGEYLVKGQLFPSTLETMALHLQELNFRQTIELWTIFSETYTTFGNMSQVFPVGKGVVFILAQIFSIFLLHSKLFEPALPTYVHEKYEELIQHTTKELKTNASILSTGSQDVLLQRSFLLLSNVLGKVKLSFNYQKDRPTDESFTWKSPESPFDCSILFNFLNDKHVKIFEHFLNGEDKVLSFLVLQLLLLKIEHLVHKKELSDADSTQLKLSIATVVQHNEDYIYNAASWDLSLNSLSSANYGTAVWRKFLEIFPLILNVIHTKDLQKVCSCFREIILHDKPDEGLGQGADLKSIVLMSLQSTHYQQSKCFQAILVSSIWKLEAILMSRKRLSAEIENEETLIKVLSQLGCSRTKWIKYADSTPRSQEPNELNPLWNGLKETCTFLDEILKNQQVVKPKLKGKVYSILQLLDCVPLRYLQPGNQIRCVVGLSTLLFLAPESFKSGKVLNVAEKIAKQMIAIINGERSLWLFDFVTSGLYLREVVNTIEKLIEMEQCREIPNYFKLLLEHLITLMTRNQTVLSGVEEYISELVKEENLSSVSILMLRLMLQRLSQMLRKPELKTELKTTCDQLAVMICSSCLKSLKKCDTKCDISTYCALIECFTEVVELLILPAFTMDEKKKEKCLAQVPKVIEFSKQVITNEQYAKDGSGHQLNSVILKFFARICKHHDHISSFMSAELPYDIWNSVYCNFQTRCTLISLENQSSAISSLKEEEIELLECLFPLLSSEEVTKMFEEITEQMKNWNTVDGNAYILQLNLNIIRHIIICNSSSKEGFAFPKELLSNLLMYLSHCVNQADDSDLYLNTVLLPVLNFLSFLVKEEKSCLSDDQWLDCLYPCVTVNLCKLSSNLPMFIKIFDAVWSIAYNLLLHHSEFILKAIAVFMLISLVKAGSEDAVHASTTDTQDGLLTCSQNMEKLFTVITMNKYHFAKLVPFLVADYADSVQYITLEANIKTHLISGLNRLLGLCSENSLKMVSVNINHTCREIFTNIVKDFNHSKYRGYV</sequence>
<dbReference type="InterPro" id="IPR052609">
    <property type="entry name" value="Ribosome_Biogenesis_Reg"/>
</dbReference>
<dbReference type="GO" id="GO:0042254">
    <property type="term" value="P:ribosome biogenesis"/>
    <property type="evidence" value="ECO:0007669"/>
    <property type="project" value="TreeGrafter"/>
</dbReference>
<dbReference type="EMBL" id="JAFNEN010000599">
    <property type="protein sequence ID" value="KAG8179867.1"/>
    <property type="molecule type" value="Genomic_DNA"/>
</dbReference>
<evidence type="ECO:0000313" key="3">
    <source>
        <dbReference type="Proteomes" id="UP000827092"/>
    </source>
</evidence>
<keyword evidence="3" id="KW-1185">Reference proteome</keyword>
<dbReference type="PANTHER" id="PTHR15682:SF2">
    <property type="entry name" value="UNHEALTHY RIBOSOME BIOGENESIS PROTEIN 2 HOMOLOG"/>
    <property type="match status" value="1"/>
</dbReference>
<comment type="caution">
    <text evidence="2">The sequence shown here is derived from an EMBL/GenBank/DDBJ whole genome shotgun (WGS) entry which is preliminary data.</text>
</comment>
<reference evidence="2 3" key="1">
    <citation type="journal article" date="2022" name="Nat. Ecol. Evol.">
        <title>A masculinizing supergene underlies an exaggerated male reproductive morph in a spider.</title>
        <authorList>
            <person name="Hendrickx F."/>
            <person name="De Corte Z."/>
            <person name="Sonet G."/>
            <person name="Van Belleghem S.M."/>
            <person name="Kostlbacher S."/>
            <person name="Vangestel C."/>
        </authorList>
    </citation>
    <scope>NUCLEOTIDE SEQUENCE [LARGE SCALE GENOMIC DNA]</scope>
    <source>
        <strain evidence="2">W744_W776</strain>
    </source>
</reference>
<evidence type="ECO:0000259" key="1">
    <source>
        <dbReference type="Pfam" id="PF10441"/>
    </source>
</evidence>
<accession>A0AAV6U729</accession>
<name>A0AAV6U729_9ARAC</name>
<dbReference type="InterPro" id="IPR018849">
    <property type="entry name" value="Urb2/Npa2_C"/>
</dbReference>
<dbReference type="GO" id="GO:0005730">
    <property type="term" value="C:nucleolus"/>
    <property type="evidence" value="ECO:0007669"/>
    <property type="project" value="TreeGrafter"/>
</dbReference>